<sequence>MAAPRTTSLRALSKLTAATTPRNTTRSLHMTGPSSSSPTLTTTRPSRAAVATAIDNAKKRVPLEPTGRTFNTSRTLKAVHDTSTIDFAYLPDFDPDSKSAPAASVRVPLLPPSLYPASTKTSYTKAEEEIVMGVRSEVNVMSGGGEGNVSVLSNVGDAGFEGVRSTGASVGRKVSGEVGELRRIWAGFVDDVLGVKTKTA</sequence>
<feature type="compositionally biased region" description="Low complexity" evidence="1">
    <location>
        <begin position="31"/>
        <end position="46"/>
    </location>
</feature>
<reference evidence="2 3" key="1">
    <citation type="submission" date="2019-11" db="EMBL/GenBank/DDBJ databases">
        <title>Venturia inaequalis Genome Resource.</title>
        <authorList>
            <person name="Lichtner F.J."/>
        </authorList>
    </citation>
    <scope>NUCLEOTIDE SEQUENCE [LARGE SCALE GENOMIC DNA]</scope>
    <source>
        <strain evidence="2">Bline_iso_100314</strain>
    </source>
</reference>
<gene>
    <name evidence="2" type="ORF">BLS_000408</name>
</gene>
<evidence type="ECO:0000256" key="1">
    <source>
        <dbReference type="SAM" id="MobiDB-lite"/>
    </source>
</evidence>
<feature type="compositionally biased region" description="Polar residues" evidence="1">
    <location>
        <begin position="13"/>
        <end position="28"/>
    </location>
</feature>
<name>A0A8H3UY16_VENIN</name>
<proteinExistence type="predicted"/>
<dbReference type="AlphaFoldDB" id="A0A8H3UY16"/>
<feature type="region of interest" description="Disordered" evidence="1">
    <location>
        <begin position="13"/>
        <end position="46"/>
    </location>
</feature>
<dbReference type="EMBL" id="WNWQ01000107">
    <property type="protein sequence ID" value="KAE9978661.1"/>
    <property type="molecule type" value="Genomic_DNA"/>
</dbReference>
<organism evidence="2 3">
    <name type="scientific">Venturia inaequalis</name>
    <name type="common">Apple scab fungus</name>
    <dbReference type="NCBI Taxonomy" id="5025"/>
    <lineage>
        <taxon>Eukaryota</taxon>
        <taxon>Fungi</taxon>
        <taxon>Dikarya</taxon>
        <taxon>Ascomycota</taxon>
        <taxon>Pezizomycotina</taxon>
        <taxon>Dothideomycetes</taxon>
        <taxon>Pleosporomycetidae</taxon>
        <taxon>Venturiales</taxon>
        <taxon>Venturiaceae</taxon>
        <taxon>Venturia</taxon>
    </lineage>
</organism>
<evidence type="ECO:0000313" key="3">
    <source>
        <dbReference type="Proteomes" id="UP000433883"/>
    </source>
</evidence>
<accession>A0A8H3UY16</accession>
<comment type="caution">
    <text evidence="2">The sequence shown here is derived from an EMBL/GenBank/DDBJ whole genome shotgun (WGS) entry which is preliminary data.</text>
</comment>
<protein>
    <submittedName>
        <fullName evidence="2">Uncharacterized protein</fullName>
    </submittedName>
</protein>
<evidence type="ECO:0000313" key="2">
    <source>
        <dbReference type="EMBL" id="KAE9978661.1"/>
    </source>
</evidence>
<dbReference type="Proteomes" id="UP000433883">
    <property type="component" value="Unassembled WGS sequence"/>
</dbReference>